<protein>
    <submittedName>
        <fullName evidence="2">Carnitine dehydratase</fullName>
    </submittedName>
</protein>
<dbReference type="Pfam" id="PF02515">
    <property type="entry name" value="CoA_transf_3"/>
    <property type="match status" value="1"/>
</dbReference>
<evidence type="ECO:0000313" key="3">
    <source>
        <dbReference type="Proteomes" id="UP000264036"/>
    </source>
</evidence>
<organism evidence="2 3">
    <name type="scientific">Advenella kashmirensis</name>
    <dbReference type="NCBI Taxonomy" id="310575"/>
    <lineage>
        <taxon>Bacteria</taxon>
        <taxon>Pseudomonadati</taxon>
        <taxon>Pseudomonadota</taxon>
        <taxon>Betaproteobacteria</taxon>
        <taxon>Burkholderiales</taxon>
        <taxon>Alcaligenaceae</taxon>
    </lineage>
</organism>
<dbReference type="InterPro" id="IPR050483">
    <property type="entry name" value="CoA-transferase_III_domain"/>
</dbReference>
<dbReference type="Gene3D" id="3.30.1540.10">
    <property type="entry name" value="formyl-coa transferase, domain 3"/>
    <property type="match status" value="1"/>
</dbReference>
<reference evidence="2 3" key="1">
    <citation type="journal article" date="2018" name="Nat. Biotechnol.">
        <title>A standardized bacterial taxonomy based on genome phylogeny substantially revises the tree of life.</title>
        <authorList>
            <person name="Parks D.H."/>
            <person name="Chuvochina M."/>
            <person name="Waite D.W."/>
            <person name="Rinke C."/>
            <person name="Skarshewski A."/>
            <person name="Chaumeil P.A."/>
            <person name="Hugenholtz P."/>
        </authorList>
    </citation>
    <scope>NUCLEOTIDE SEQUENCE [LARGE SCALE GENOMIC DNA]</scope>
    <source>
        <strain evidence="2">UBA10707</strain>
    </source>
</reference>
<dbReference type="PANTHER" id="PTHR48207:SF3">
    <property type="entry name" value="SUCCINATE--HYDROXYMETHYLGLUTARATE COA-TRANSFERASE"/>
    <property type="match status" value="1"/>
</dbReference>
<dbReference type="Gene3D" id="3.40.50.10540">
    <property type="entry name" value="Crotonobetainyl-coa:carnitine coa-transferase, domain 1"/>
    <property type="match status" value="1"/>
</dbReference>
<dbReference type="AlphaFoldDB" id="A0A356LAD6"/>
<dbReference type="GO" id="GO:0008410">
    <property type="term" value="F:CoA-transferase activity"/>
    <property type="evidence" value="ECO:0007669"/>
    <property type="project" value="TreeGrafter"/>
</dbReference>
<accession>A0A356LAD6</accession>
<evidence type="ECO:0000256" key="1">
    <source>
        <dbReference type="ARBA" id="ARBA00022679"/>
    </source>
</evidence>
<dbReference type="InterPro" id="IPR023606">
    <property type="entry name" value="CoA-Trfase_III_dom_1_sf"/>
</dbReference>
<proteinExistence type="predicted"/>
<name>A0A356LAD6_9BURK</name>
<dbReference type="InterPro" id="IPR044855">
    <property type="entry name" value="CoA-Trfase_III_dom3_sf"/>
</dbReference>
<comment type="caution">
    <text evidence="2">The sequence shown here is derived from an EMBL/GenBank/DDBJ whole genome shotgun (WGS) entry which is preliminary data.</text>
</comment>
<dbReference type="SUPFAM" id="SSF89796">
    <property type="entry name" value="CoA-transferase family III (CaiB/BaiF)"/>
    <property type="match status" value="1"/>
</dbReference>
<gene>
    <name evidence="2" type="ORF">DD666_00945</name>
</gene>
<dbReference type="EMBL" id="DOEK01000004">
    <property type="protein sequence ID" value="HBP27966.1"/>
    <property type="molecule type" value="Genomic_DNA"/>
</dbReference>
<dbReference type="PANTHER" id="PTHR48207">
    <property type="entry name" value="SUCCINATE--HYDROXYMETHYLGLUTARATE COA-TRANSFERASE"/>
    <property type="match status" value="1"/>
</dbReference>
<keyword evidence="1" id="KW-0808">Transferase</keyword>
<evidence type="ECO:0000313" key="2">
    <source>
        <dbReference type="EMBL" id="HBP27966.1"/>
    </source>
</evidence>
<sequence>MLSGVRVLDLSWVLGGPFGGQTLAQLGAEVIKIEPMDGDMSRTIPPYFFEQDSSFFLSANRGKKSIALDLKKSEGLAALHDLVRQSHAVIYGFAPNVPEKLGIDFNTLKSINPKIVVGQLIGFHDAPPYSNAPAFDLIVQALGGFMSITGEHEGKPVRAGYQIADLAGGLYLALATLGALLSATLNGKGRSVQISLLDCQLALLTWQAQNYFISGDIPQAHGSRHPMIAPSESFLCADGKPLVISPTGDAFWNKFCNAIGRPDLANDPRFTSSADRIKNVDMLAQVLTELFRLKNRDQWTAELFDARIPAAPVLNVAEALSQPLTALRSMVETLSHPESGNDIEFLGNPFKYENAESLCYPPQLGADTDEILTRLCGYNEAKLTFLKSKGAIFKQGEKL</sequence>
<dbReference type="InterPro" id="IPR003673">
    <property type="entry name" value="CoA-Trfase_fam_III"/>
</dbReference>
<dbReference type="Proteomes" id="UP000264036">
    <property type="component" value="Unassembled WGS sequence"/>
</dbReference>